<name>C9ZHQ6_STRSW</name>
<organism evidence="1 2">
    <name type="scientific">Streptomyces scabiei (strain 87.22)</name>
    <dbReference type="NCBI Taxonomy" id="680198"/>
    <lineage>
        <taxon>Bacteria</taxon>
        <taxon>Bacillati</taxon>
        <taxon>Actinomycetota</taxon>
        <taxon>Actinomycetes</taxon>
        <taxon>Kitasatosporales</taxon>
        <taxon>Streptomycetaceae</taxon>
        <taxon>Streptomyces</taxon>
    </lineage>
</organism>
<proteinExistence type="predicted"/>
<evidence type="ECO:0000313" key="1">
    <source>
        <dbReference type="EMBL" id="CBG75101.1"/>
    </source>
</evidence>
<dbReference type="Proteomes" id="UP000001444">
    <property type="component" value="Chromosome"/>
</dbReference>
<dbReference type="KEGG" id="scb:SCAB_81401"/>
<accession>C9ZHQ6</accession>
<dbReference type="HOGENOM" id="CLU_2588356_0_0_11"/>
<evidence type="ECO:0000313" key="2">
    <source>
        <dbReference type="Proteomes" id="UP000001444"/>
    </source>
</evidence>
<keyword evidence="2" id="KW-1185">Reference proteome</keyword>
<protein>
    <submittedName>
        <fullName evidence="1">Uncharacterized protein</fullName>
    </submittedName>
</protein>
<gene>
    <name evidence="1" type="ordered locus">SCAB_81401</name>
</gene>
<sequence length="80" mass="8513">MSMGIRASRSRAVSSQIWFCAASCKRRLRRPVVWVVNAGQAARDLAGGALTGTEVFGEPEQSTLVGGWVEFLAVKSGALC</sequence>
<dbReference type="AlphaFoldDB" id="C9ZHQ6"/>
<dbReference type="EMBL" id="FN554889">
    <property type="protein sequence ID" value="CBG75101.1"/>
    <property type="molecule type" value="Genomic_DNA"/>
</dbReference>
<reference evidence="1 2" key="1">
    <citation type="journal article" date="2010" name="Mol. Plant Microbe Interact.">
        <title>Streptomyces scabies 87-22 contains a coronafacic acid-like biosynthetic cluster that contributes to plant-microbe interactions.</title>
        <authorList>
            <person name="Bignell D.R."/>
            <person name="Seipke R.F."/>
            <person name="Huguet-Tapia J.C."/>
            <person name="Chambers A.H."/>
            <person name="Parry R.J."/>
            <person name="Loria R."/>
        </authorList>
    </citation>
    <scope>NUCLEOTIDE SEQUENCE [LARGE SCALE GENOMIC DNA]</scope>
    <source>
        <strain evidence="1 2">87.22</strain>
    </source>
</reference>